<keyword evidence="1" id="KW-0812">Transmembrane</keyword>
<feature type="transmembrane region" description="Helical" evidence="1">
    <location>
        <begin position="21"/>
        <end position="41"/>
    </location>
</feature>
<accession>R7Z8R9</accession>
<evidence type="ECO:0000313" key="3">
    <source>
        <dbReference type="EMBL" id="EON70351.1"/>
    </source>
</evidence>
<evidence type="ECO:0000313" key="4">
    <source>
        <dbReference type="Proteomes" id="UP000013911"/>
    </source>
</evidence>
<organism evidence="3 4">
    <name type="scientific">Lysinibacillus sphaericus OT4b.31</name>
    <dbReference type="NCBI Taxonomy" id="1285586"/>
    <lineage>
        <taxon>Bacteria</taxon>
        <taxon>Bacillati</taxon>
        <taxon>Bacillota</taxon>
        <taxon>Bacilli</taxon>
        <taxon>Bacillales</taxon>
        <taxon>Bacillaceae</taxon>
        <taxon>Lysinibacillus</taxon>
    </lineage>
</organism>
<evidence type="ECO:0000256" key="1">
    <source>
        <dbReference type="SAM" id="Phobius"/>
    </source>
</evidence>
<dbReference type="Gene3D" id="2.60.40.1630">
    <property type="entry name" value="bacillus anthracis domain"/>
    <property type="match status" value="1"/>
</dbReference>
<reference evidence="3 4" key="1">
    <citation type="submission" date="2013-04" db="EMBL/GenBank/DDBJ databases">
        <title>Draft genome of the heavy metal tolerant bacterium Lysinibacillus sphaericus strain OT4b.31.</title>
        <authorList>
            <person name="Pena-Montenegro T.D."/>
            <person name="Dussan J."/>
        </authorList>
    </citation>
    <scope>NUCLEOTIDE SEQUENCE [LARGE SCALE GENOMIC DNA]</scope>
    <source>
        <strain evidence="3 4">OT4b.31</strain>
    </source>
</reference>
<feature type="domain" description="DUF5643" evidence="2">
    <location>
        <begin position="182"/>
        <end position="270"/>
    </location>
</feature>
<dbReference type="EMBL" id="AQPX01000036">
    <property type="protein sequence ID" value="EON70351.1"/>
    <property type="molecule type" value="Genomic_DNA"/>
</dbReference>
<dbReference type="Proteomes" id="UP000013911">
    <property type="component" value="Unassembled WGS sequence"/>
</dbReference>
<evidence type="ECO:0000259" key="2">
    <source>
        <dbReference type="Pfam" id="PF18705"/>
    </source>
</evidence>
<keyword evidence="1" id="KW-1133">Transmembrane helix</keyword>
<dbReference type="RefSeq" id="WP_010861220.1">
    <property type="nucleotide sequence ID" value="NZ_KB933411.1"/>
</dbReference>
<dbReference type="PATRIC" id="fig|1285586.5.peg.4501"/>
<sequence>MSDEQCMSEEQPKKSRVRKKWFIVALCLLAVGCVIIANLPFTASILDKSKETEFSTYKTIVGQTIENNFGRLTLNEVMVDDNQILLNATFEPVEDLDFDYQIFFFPQVLVNGQDYTVRNGGQTIAQTASTYTIYNSVKMSDLPQNEKLKLDIRYNDWNWEKSIDKPWGFKIEASQKQLLEDKKNFSVDKAITLNDGQEIKVENVVSTPISTTIYFQSTQNLNDSIAFKIKNKSGKTWRFDSSYSLNEEHTMWGIRFDALYLKDNKFELIPIDAGDRELGPAIQVGGK</sequence>
<dbReference type="AlphaFoldDB" id="R7Z8R9"/>
<comment type="caution">
    <text evidence="3">The sequence shown here is derived from an EMBL/GenBank/DDBJ whole genome shotgun (WGS) entry which is preliminary data.</text>
</comment>
<name>R7Z8R9_LYSSH</name>
<keyword evidence="1" id="KW-0472">Membrane</keyword>
<dbReference type="eggNOG" id="ENOG50302HR">
    <property type="taxonomic scope" value="Bacteria"/>
</dbReference>
<dbReference type="HOGENOM" id="CLU_074516_0_0_9"/>
<dbReference type="InterPro" id="IPR040680">
    <property type="entry name" value="DUF5643"/>
</dbReference>
<protein>
    <recommendedName>
        <fullName evidence="2">DUF5643 domain-containing protein</fullName>
    </recommendedName>
</protein>
<proteinExistence type="predicted"/>
<dbReference type="Pfam" id="PF18705">
    <property type="entry name" value="DUF5643"/>
    <property type="match status" value="1"/>
</dbReference>
<gene>
    <name evidence="3" type="ORF">H131_21607</name>
</gene>